<dbReference type="SUPFAM" id="SSF53098">
    <property type="entry name" value="Ribonuclease H-like"/>
    <property type="match status" value="1"/>
</dbReference>
<evidence type="ECO:0000256" key="14">
    <source>
        <dbReference type="ARBA" id="ARBA00022932"/>
    </source>
</evidence>
<dbReference type="InterPro" id="IPR054722">
    <property type="entry name" value="PolX-like_BBD"/>
</dbReference>
<organism evidence="21 22">
    <name type="scientific">Strongyloides papillosus</name>
    <name type="common">Intestinal threadworm</name>
    <dbReference type="NCBI Taxonomy" id="174720"/>
    <lineage>
        <taxon>Eukaryota</taxon>
        <taxon>Metazoa</taxon>
        <taxon>Ecdysozoa</taxon>
        <taxon>Nematoda</taxon>
        <taxon>Chromadorea</taxon>
        <taxon>Rhabditida</taxon>
        <taxon>Tylenchina</taxon>
        <taxon>Panagrolaimomorpha</taxon>
        <taxon>Strongyloidoidea</taxon>
        <taxon>Strongyloididae</taxon>
        <taxon>Strongyloides</taxon>
    </lineage>
</organism>
<dbReference type="Gene3D" id="3.10.10.10">
    <property type="entry name" value="HIV Type 1 Reverse Transcriptase, subunit A, domain 1"/>
    <property type="match status" value="1"/>
</dbReference>
<evidence type="ECO:0000256" key="3">
    <source>
        <dbReference type="ARBA" id="ARBA00022670"/>
    </source>
</evidence>
<keyword evidence="16" id="KW-0233">DNA recombination</keyword>
<dbReference type="GO" id="GO:0019899">
    <property type="term" value="F:enzyme binding"/>
    <property type="evidence" value="ECO:0007669"/>
    <property type="project" value="UniProtKB-ARBA"/>
</dbReference>
<dbReference type="GO" id="GO:0015074">
    <property type="term" value="P:DNA integration"/>
    <property type="evidence" value="ECO:0007669"/>
    <property type="project" value="UniProtKB-KW"/>
</dbReference>
<dbReference type="GO" id="GO:0004519">
    <property type="term" value="F:endonuclease activity"/>
    <property type="evidence" value="ECO:0007669"/>
    <property type="project" value="UniProtKB-KW"/>
</dbReference>
<keyword evidence="10" id="KW-0067">ATP-binding</keyword>
<evidence type="ECO:0000256" key="4">
    <source>
        <dbReference type="ARBA" id="ARBA00022722"/>
    </source>
</evidence>
<evidence type="ECO:0000256" key="10">
    <source>
        <dbReference type="ARBA" id="ARBA00022840"/>
    </source>
</evidence>
<dbReference type="SUPFAM" id="SSF57756">
    <property type="entry name" value="Retrovirus zinc finger-like domains"/>
    <property type="match status" value="1"/>
</dbReference>
<keyword evidence="4" id="KW-0540">Nuclease</keyword>
<dbReference type="PROSITE" id="PS50994">
    <property type="entry name" value="INTEGRASE"/>
    <property type="match status" value="1"/>
</dbReference>
<dbReference type="InterPro" id="IPR036875">
    <property type="entry name" value="Znf_CCHC_sf"/>
</dbReference>
<dbReference type="Pfam" id="PF07727">
    <property type="entry name" value="RVT_2"/>
    <property type="match status" value="1"/>
</dbReference>
<dbReference type="GO" id="GO:0004190">
    <property type="term" value="F:aspartic-type endopeptidase activity"/>
    <property type="evidence" value="ECO:0007669"/>
    <property type="project" value="UniProtKB-KW"/>
</dbReference>
<keyword evidence="6" id="KW-0547">Nucleotide-binding</keyword>
<dbReference type="Gene3D" id="3.30.70.270">
    <property type="match status" value="1"/>
</dbReference>
<evidence type="ECO:0000256" key="16">
    <source>
        <dbReference type="ARBA" id="ARBA00023172"/>
    </source>
</evidence>
<comment type="function">
    <text evidence="1">The aspartyl protease (PR) mediates the proteolytic cleavages of the Gag and Gag-Pol polyproteins after assembly of the VLP.</text>
</comment>
<evidence type="ECO:0000256" key="18">
    <source>
        <dbReference type="PROSITE-ProRule" id="PRU00047"/>
    </source>
</evidence>
<keyword evidence="13" id="KW-0695">RNA-directed DNA polymerase</keyword>
<evidence type="ECO:0000256" key="5">
    <source>
        <dbReference type="ARBA" id="ARBA00022723"/>
    </source>
</evidence>
<keyword evidence="5" id="KW-0479">Metal-binding</keyword>
<evidence type="ECO:0000256" key="1">
    <source>
        <dbReference type="ARBA" id="ARBA00002180"/>
    </source>
</evidence>
<dbReference type="PANTHER" id="PTHR42648">
    <property type="entry name" value="TRANSPOSASE, PUTATIVE-RELATED"/>
    <property type="match status" value="1"/>
</dbReference>
<evidence type="ECO:0000256" key="6">
    <source>
        <dbReference type="ARBA" id="ARBA00022741"/>
    </source>
</evidence>
<dbReference type="Proteomes" id="UP000046392">
    <property type="component" value="Unplaced"/>
</dbReference>
<dbReference type="Gene3D" id="4.10.60.10">
    <property type="entry name" value="Zinc finger, CCHC-type"/>
    <property type="match status" value="1"/>
</dbReference>
<proteinExistence type="predicted"/>
<sequence length="1302" mass="148910">MADVKSPNKVINISEVVKIMRGLSITKLVNQENFLLWKEDFSTLLECLSWKYEDLKDKNLSTGCSAKIIRLTLSDDLKREFLYTDNSFDLIKDIEMKFKRTTIIDIINLKSELYTFQEIDPMTMISRVKNVVMQLKQLDQIINDTEMCHIILTKLDAKYDMMKTTLTDSITLEDLVQRIKSQSDAMVTNDISETSFYVNKKFSSHNRNKNYQIKRNNVKSQLCYNCRGTGHQAKVCPSPSNYVNFSVEDDVDNIIDEDSDYGFFMGTIASMAQTMESLWIIDSGASVHITNEKSKLSNLRPLDKHIPVKTADGTILNIKECGDLYIDKILVKNVLYNENVAANLLSFVKLMEEGLLVSNGSEFKLKQKDVSIPIVSKSGVLIIDQKIRNDRVDDALMWHKRLGHANPRLIKEVTGLSMNNKCIDCASIKITRIPHKIEITANVPLERLSIDLGEPKTSETISGYRYYLAILDIFSKAIFVKPIKRKSEAIVALEKGIIFLENITGHKVRFLRSDKGTEFLNQQVSELCRRRSITQEFTESATPEANPVERYNRTLKNMTGTIIQSQRLPCKLWPEIIQSCAFLRNRLPSATTGIAPLTMLNIKFDLKRIKIIGCLTIMNQHLMNKRNLANRSEVGVLVGFGQSSFSYKVFLFSTGTVVSSCDVWFDESKDFIDSKEYYENNVLKKNKTDVYSSDDENVNDFLSKVDTKPTNIHHDTPHPRKVDIDIEKLVDEVTESLENSFNMDKTPVVKKSFNPRLPKVVNGDGVKTRNQSMTGNALKLALTLESKDNFDQSDISYENAPNEKTAFQDKNWLDAINKELSNIERMNTWSICTIPDNVKPLKTRWVFVKKPCGKYKARLVVKGFLQEDNGSFYAPTASMVSIRYLISFAAQTNSFIRLLDVTCAFLQSKLESPEYILPPTGFNCDIKGNECLQLHRALYGLRQSPKAWGETFREALLKYNFNETNFDYSVYVKFENNTFVVVLVYVDDVMIISPSDTLCIDVTNHLKNEFELKDYEFVDNNWVDFVGMELRKINNGYELCQKRKIIELINDNEKLNLTSKVTPTSNRNLDDESILLDENQKKTFLSLLGRISYIALNSRPDLSFATNRIAKYAANPKLNHLSELTRIISYLKYRPDVTLKYIKRSDDLKLECFSDASFAPSSTDLRSITGMACYLNNDLFYWSTKRQTKVARSTFIAELFALVYGTDTLMHTGKFVKLFKPESKLILYTDNLPLFISLKRDAGYSSKAKAVDIDFIYLKECLKKIEVIHVSSEEMLADSLTKPFSSERLMDVFTGRGEVLNK</sequence>
<keyword evidence="14" id="KW-0239">DNA-directed DNA polymerase</keyword>
<dbReference type="Pfam" id="PF00098">
    <property type="entry name" value="zf-CCHC"/>
    <property type="match status" value="1"/>
</dbReference>
<evidence type="ECO:0000256" key="13">
    <source>
        <dbReference type="ARBA" id="ARBA00022918"/>
    </source>
</evidence>
<keyword evidence="8" id="KW-0255">Endonuclease</keyword>
<dbReference type="GO" id="GO:0005524">
    <property type="term" value="F:ATP binding"/>
    <property type="evidence" value="ECO:0007669"/>
    <property type="project" value="UniProtKB-KW"/>
</dbReference>
<accession>A0A0N5BRP4</accession>
<keyword evidence="15" id="KW-0917">Virion maturation</keyword>
<keyword evidence="9" id="KW-0378">Hydrolase</keyword>
<feature type="domain" description="CCHC-type" evidence="19">
    <location>
        <begin position="223"/>
        <end position="238"/>
    </location>
</feature>
<dbReference type="GO" id="GO:0006508">
    <property type="term" value="P:proteolysis"/>
    <property type="evidence" value="ECO:0007669"/>
    <property type="project" value="UniProtKB-KW"/>
</dbReference>
<keyword evidence="11" id="KW-0460">Magnesium</keyword>
<dbReference type="InterPro" id="IPR001584">
    <property type="entry name" value="Integrase_cat-core"/>
</dbReference>
<evidence type="ECO:0000256" key="17">
    <source>
        <dbReference type="ARBA" id="ARBA00023268"/>
    </source>
</evidence>
<dbReference type="SMART" id="SM00343">
    <property type="entry name" value="ZnF_C2HC"/>
    <property type="match status" value="1"/>
</dbReference>
<dbReference type="InterPro" id="IPR057670">
    <property type="entry name" value="SH3_retrovirus"/>
</dbReference>
<keyword evidence="12" id="KW-0229">DNA integration</keyword>
<dbReference type="Gene3D" id="3.30.420.10">
    <property type="entry name" value="Ribonuclease H-like superfamily/Ribonuclease H"/>
    <property type="match status" value="1"/>
</dbReference>
<keyword evidence="17" id="KW-0511">Multifunctional enzyme</keyword>
<keyword evidence="7" id="KW-0064">Aspartyl protease</keyword>
<dbReference type="InterPro" id="IPR012337">
    <property type="entry name" value="RNaseH-like_sf"/>
</dbReference>
<keyword evidence="3" id="KW-0645">Protease</keyword>
<evidence type="ECO:0000259" key="19">
    <source>
        <dbReference type="PROSITE" id="PS50158"/>
    </source>
</evidence>
<dbReference type="GO" id="GO:0006310">
    <property type="term" value="P:DNA recombination"/>
    <property type="evidence" value="ECO:0007669"/>
    <property type="project" value="UniProtKB-KW"/>
</dbReference>
<dbReference type="InterPro" id="IPR036397">
    <property type="entry name" value="RNaseH_sf"/>
</dbReference>
<evidence type="ECO:0000256" key="7">
    <source>
        <dbReference type="ARBA" id="ARBA00022750"/>
    </source>
</evidence>
<dbReference type="SUPFAM" id="SSF56672">
    <property type="entry name" value="DNA/RNA polymerases"/>
    <property type="match status" value="1"/>
</dbReference>
<keyword evidence="18" id="KW-0863">Zinc-finger</keyword>
<dbReference type="GO" id="GO:0003676">
    <property type="term" value="F:nucleic acid binding"/>
    <property type="evidence" value="ECO:0007669"/>
    <property type="project" value="InterPro"/>
</dbReference>
<feature type="domain" description="Integrase catalytic" evidence="20">
    <location>
        <begin position="440"/>
        <end position="604"/>
    </location>
</feature>
<protein>
    <submittedName>
        <fullName evidence="22">Retrovirus-related Pol polyprotein from transposon TNT 1-94</fullName>
    </submittedName>
</protein>
<dbReference type="InterPro" id="IPR043128">
    <property type="entry name" value="Rev_trsase/Diguanyl_cyclase"/>
</dbReference>
<evidence type="ECO:0000256" key="12">
    <source>
        <dbReference type="ARBA" id="ARBA00022908"/>
    </source>
</evidence>
<dbReference type="InterPro" id="IPR013103">
    <property type="entry name" value="RVT_2"/>
</dbReference>
<keyword evidence="21" id="KW-1185">Reference proteome</keyword>
<evidence type="ECO:0000256" key="8">
    <source>
        <dbReference type="ARBA" id="ARBA00022759"/>
    </source>
</evidence>
<evidence type="ECO:0000256" key="15">
    <source>
        <dbReference type="ARBA" id="ARBA00023113"/>
    </source>
</evidence>
<dbReference type="STRING" id="174720.A0A0N5BRP4"/>
<dbReference type="PANTHER" id="PTHR42648:SF11">
    <property type="entry name" value="TRANSPOSON TY4-P GAG-POL POLYPROTEIN"/>
    <property type="match status" value="1"/>
</dbReference>
<dbReference type="WBParaSite" id="SPAL_0000853900.1">
    <property type="protein sequence ID" value="SPAL_0000853900.1"/>
    <property type="gene ID" value="SPAL_0000853900"/>
</dbReference>
<dbReference type="Pfam" id="PF25597">
    <property type="entry name" value="SH3_retrovirus"/>
    <property type="match status" value="1"/>
</dbReference>
<dbReference type="Pfam" id="PF22936">
    <property type="entry name" value="Pol_BBD"/>
    <property type="match status" value="1"/>
</dbReference>
<evidence type="ECO:0000256" key="9">
    <source>
        <dbReference type="ARBA" id="ARBA00022801"/>
    </source>
</evidence>
<dbReference type="GO" id="GO:0003887">
    <property type="term" value="F:DNA-directed DNA polymerase activity"/>
    <property type="evidence" value="ECO:0007669"/>
    <property type="project" value="UniProtKB-KW"/>
</dbReference>
<keyword evidence="14" id="KW-0548">Nucleotidyltransferase</keyword>
<dbReference type="CDD" id="cd09272">
    <property type="entry name" value="RNase_HI_RT_Ty1"/>
    <property type="match status" value="1"/>
</dbReference>
<dbReference type="GO" id="GO:0003964">
    <property type="term" value="F:RNA-directed DNA polymerase activity"/>
    <property type="evidence" value="ECO:0007669"/>
    <property type="project" value="UniProtKB-KW"/>
</dbReference>
<dbReference type="PROSITE" id="PS50158">
    <property type="entry name" value="ZF_CCHC"/>
    <property type="match status" value="1"/>
</dbReference>
<dbReference type="GO" id="GO:0042575">
    <property type="term" value="C:DNA polymerase complex"/>
    <property type="evidence" value="ECO:0007669"/>
    <property type="project" value="UniProtKB-ARBA"/>
</dbReference>
<keyword evidence="18" id="KW-0862">Zinc</keyword>
<evidence type="ECO:0000259" key="20">
    <source>
        <dbReference type="PROSITE" id="PS50994"/>
    </source>
</evidence>
<keyword evidence="14" id="KW-0808">Transferase</keyword>
<evidence type="ECO:0000256" key="2">
    <source>
        <dbReference type="ARBA" id="ARBA00022612"/>
    </source>
</evidence>
<keyword evidence="2" id="KW-1188">Viral release from host cell</keyword>
<dbReference type="InterPro" id="IPR001878">
    <property type="entry name" value="Znf_CCHC"/>
</dbReference>
<name>A0A0N5BRP4_STREA</name>
<dbReference type="GO" id="GO:0008270">
    <property type="term" value="F:zinc ion binding"/>
    <property type="evidence" value="ECO:0007669"/>
    <property type="project" value="UniProtKB-KW"/>
</dbReference>
<evidence type="ECO:0000313" key="21">
    <source>
        <dbReference type="Proteomes" id="UP000046392"/>
    </source>
</evidence>
<evidence type="ECO:0000256" key="11">
    <source>
        <dbReference type="ARBA" id="ARBA00022842"/>
    </source>
</evidence>
<dbReference type="InterPro" id="IPR039537">
    <property type="entry name" value="Retrotran_Ty1/copia-like"/>
</dbReference>
<reference evidence="22" key="1">
    <citation type="submission" date="2017-02" db="UniProtKB">
        <authorList>
            <consortium name="WormBaseParasite"/>
        </authorList>
    </citation>
    <scope>IDENTIFICATION</scope>
</reference>
<dbReference type="InterPro" id="IPR043502">
    <property type="entry name" value="DNA/RNA_pol_sf"/>
</dbReference>
<evidence type="ECO:0000313" key="22">
    <source>
        <dbReference type="WBParaSite" id="SPAL_0000853900.1"/>
    </source>
</evidence>